<organism evidence="2 3">
    <name type="scientific">Pseudoalteromonas tunicata D2</name>
    <dbReference type="NCBI Taxonomy" id="87626"/>
    <lineage>
        <taxon>Bacteria</taxon>
        <taxon>Pseudomonadati</taxon>
        <taxon>Pseudomonadota</taxon>
        <taxon>Gammaproteobacteria</taxon>
        <taxon>Alteromonadales</taxon>
        <taxon>Pseudoalteromonadaceae</taxon>
        <taxon>Pseudoalteromonas</taxon>
    </lineage>
</organism>
<accession>A4CCQ9</accession>
<comment type="caution">
    <text evidence="2">The sequence shown here is derived from an EMBL/GenBank/DDBJ whole genome shotgun (WGS) entry which is preliminary data.</text>
</comment>
<evidence type="ECO:0000256" key="1">
    <source>
        <dbReference type="SAM" id="SignalP"/>
    </source>
</evidence>
<feature type="signal peptide" evidence="1">
    <location>
        <begin position="1"/>
        <end position="19"/>
    </location>
</feature>
<keyword evidence="3" id="KW-1185">Reference proteome</keyword>
<dbReference type="HOGENOM" id="CLU_1585122_0_0_6"/>
<evidence type="ECO:0000313" key="3">
    <source>
        <dbReference type="Proteomes" id="UP000006201"/>
    </source>
</evidence>
<evidence type="ECO:0008006" key="4">
    <source>
        <dbReference type="Google" id="ProtNLM"/>
    </source>
</evidence>
<dbReference type="AlphaFoldDB" id="A4CCQ9"/>
<reference evidence="2 3" key="1">
    <citation type="submission" date="2006-02" db="EMBL/GenBank/DDBJ databases">
        <authorList>
            <person name="Moran M.A."/>
            <person name="Kjelleberg S."/>
            <person name="Egan S."/>
            <person name="Saunders N."/>
            <person name="Thomas T."/>
            <person name="Ferriera S."/>
            <person name="Johnson J."/>
            <person name="Kravitz S."/>
            <person name="Halpern A."/>
            <person name="Remington K."/>
            <person name="Beeson K."/>
            <person name="Tran B."/>
            <person name="Rogers Y.-H."/>
            <person name="Friedman R."/>
            <person name="Venter J.C."/>
        </authorList>
    </citation>
    <scope>NUCLEOTIDE SEQUENCE [LARGE SCALE GENOMIC DNA]</scope>
    <source>
        <strain evidence="2 3">D2</strain>
    </source>
</reference>
<gene>
    <name evidence="2" type="ORF">PTD2_14972</name>
</gene>
<protein>
    <recommendedName>
        <fullName evidence="4">Orphan protein</fullName>
    </recommendedName>
</protein>
<dbReference type="EMBL" id="AAOH01000006">
    <property type="protein sequence ID" value="EAR27352.1"/>
    <property type="molecule type" value="Genomic_DNA"/>
</dbReference>
<name>A4CCQ9_9GAMM</name>
<dbReference type="STRING" id="87626.PTD2_14972"/>
<feature type="chain" id="PRO_5002665955" description="Orphan protein" evidence="1">
    <location>
        <begin position="20"/>
        <end position="168"/>
    </location>
</feature>
<keyword evidence="1" id="KW-0732">Signal</keyword>
<dbReference type="Proteomes" id="UP000006201">
    <property type="component" value="Unassembled WGS sequence"/>
</dbReference>
<evidence type="ECO:0000313" key="2">
    <source>
        <dbReference type="EMBL" id="EAR27352.1"/>
    </source>
</evidence>
<proteinExistence type="predicted"/>
<sequence length="168" mass="19279">MKVTPLALFFLAAVTSAQANEQPFVNGEYEAAAEYYREKQINADYYKGFINTLNGYNNAYTDDMQRQLIADAEVNFKNVITNESQAQAIGLDTLVCEQYQENNKIYACAAEISMYQNNISFDDDVLINFLFDSFTFEDLKNHLVVTKACNKTEDHCKIYSTMIYRQES</sequence>